<dbReference type="GO" id="GO:0046872">
    <property type="term" value="F:metal ion binding"/>
    <property type="evidence" value="ECO:0007669"/>
    <property type="project" value="UniProtKB-KW"/>
</dbReference>
<reference evidence="7 8" key="1">
    <citation type="submission" date="2024-09" db="EMBL/GenBank/DDBJ databases">
        <title>A chromosome-level genome assembly of Gray's grenadier anchovy, Coilia grayii.</title>
        <authorList>
            <person name="Fu Z."/>
        </authorList>
    </citation>
    <scope>NUCLEOTIDE SEQUENCE [LARGE SCALE GENOMIC DNA]</scope>
    <source>
        <strain evidence="7">G4</strain>
        <tissue evidence="7">Muscle</tissue>
    </source>
</reference>
<accession>A0ABD1KEA4</accession>
<feature type="region of interest" description="Disordered" evidence="5">
    <location>
        <begin position="842"/>
        <end position="861"/>
    </location>
</feature>
<feature type="region of interest" description="Disordered" evidence="5">
    <location>
        <begin position="888"/>
        <end position="1129"/>
    </location>
</feature>
<evidence type="ECO:0000313" key="8">
    <source>
        <dbReference type="Proteomes" id="UP001591681"/>
    </source>
</evidence>
<feature type="region of interest" description="Disordered" evidence="5">
    <location>
        <begin position="22"/>
        <end position="269"/>
    </location>
</feature>
<feature type="compositionally biased region" description="Polar residues" evidence="5">
    <location>
        <begin position="976"/>
        <end position="985"/>
    </location>
</feature>
<feature type="compositionally biased region" description="Basic and acidic residues" evidence="5">
    <location>
        <begin position="1270"/>
        <end position="1289"/>
    </location>
</feature>
<feature type="compositionally biased region" description="Polar residues" evidence="5">
    <location>
        <begin position="1051"/>
        <end position="1061"/>
    </location>
</feature>
<dbReference type="InterPro" id="IPR031865">
    <property type="entry name" value="DUF4757"/>
</dbReference>
<keyword evidence="2 4" id="KW-0862">Zinc</keyword>
<comment type="caution">
    <text evidence="7">The sequence shown here is derived from an EMBL/GenBank/DDBJ whole genome shotgun (WGS) entry which is preliminary data.</text>
</comment>
<dbReference type="FunFam" id="2.10.110.10:FF:000041">
    <property type="entry name" value="LIM and calponin homology domains 1"/>
    <property type="match status" value="1"/>
</dbReference>
<dbReference type="PROSITE" id="PS50023">
    <property type="entry name" value="LIM_DOMAIN_2"/>
    <property type="match status" value="1"/>
</dbReference>
<feature type="compositionally biased region" description="Basic and acidic residues" evidence="5">
    <location>
        <begin position="72"/>
        <end position="84"/>
    </location>
</feature>
<feature type="compositionally biased region" description="Basic and acidic residues" evidence="5">
    <location>
        <begin position="940"/>
        <end position="950"/>
    </location>
</feature>
<feature type="compositionally biased region" description="Basic and acidic residues" evidence="5">
    <location>
        <begin position="518"/>
        <end position="533"/>
    </location>
</feature>
<feature type="region of interest" description="Disordered" evidence="5">
    <location>
        <begin position="360"/>
        <end position="750"/>
    </location>
</feature>
<feature type="compositionally biased region" description="Basic and acidic residues" evidence="5">
    <location>
        <begin position="37"/>
        <end position="50"/>
    </location>
</feature>
<feature type="compositionally biased region" description="Polar residues" evidence="5">
    <location>
        <begin position="1166"/>
        <end position="1186"/>
    </location>
</feature>
<evidence type="ECO:0000313" key="7">
    <source>
        <dbReference type="EMBL" id="KAL2097453.1"/>
    </source>
</evidence>
<dbReference type="Pfam" id="PF00412">
    <property type="entry name" value="LIM"/>
    <property type="match status" value="1"/>
</dbReference>
<dbReference type="EMBL" id="JBHFQA010000006">
    <property type="protein sequence ID" value="KAL2097453.1"/>
    <property type="molecule type" value="Genomic_DNA"/>
</dbReference>
<feature type="compositionally biased region" description="Basic and acidic residues" evidence="5">
    <location>
        <begin position="127"/>
        <end position="143"/>
    </location>
</feature>
<feature type="compositionally biased region" description="Polar residues" evidence="5">
    <location>
        <begin position="1440"/>
        <end position="1452"/>
    </location>
</feature>
<feature type="compositionally biased region" description="Basic and acidic residues" evidence="5">
    <location>
        <begin position="649"/>
        <end position="658"/>
    </location>
</feature>
<dbReference type="Proteomes" id="UP001591681">
    <property type="component" value="Unassembled WGS sequence"/>
</dbReference>
<dbReference type="Pfam" id="PF15949">
    <property type="entry name" value="DUF4757"/>
    <property type="match status" value="1"/>
</dbReference>
<feature type="compositionally biased region" description="Basic and acidic residues" evidence="5">
    <location>
        <begin position="548"/>
        <end position="557"/>
    </location>
</feature>
<organism evidence="7 8">
    <name type="scientific">Coilia grayii</name>
    <name type="common">Gray's grenadier anchovy</name>
    <dbReference type="NCBI Taxonomy" id="363190"/>
    <lineage>
        <taxon>Eukaryota</taxon>
        <taxon>Metazoa</taxon>
        <taxon>Chordata</taxon>
        <taxon>Craniata</taxon>
        <taxon>Vertebrata</taxon>
        <taxon>Euteleostomi</taxon>
        <taxon>Actinopterygii</taxon>
        <taxon>Neopterygii</taxon>
        <taxon>Teleostei</taxon>
        <taxon>Clupei</taxon>
        <taxon>Clupeiformes</taxon>
        <taxon>Clupeoidei</taxon>
        <taxon>Engraulidae</taxon>
        <taxon>Coilinae</taxon>
        <taxon>Coilia</taxon>
    </lineage>
</organism>
<name>A0ABD1KEA4_9TELE</name>
<feature type="compositionally biased region" description="Low complexity" evidence="5">
    <location>
        <begin position="958"/>
        <end position="975"/>
    </location>
</feature>
<feature type="compositionally biased region" description="Acidic residues" evidence="5">
    <location>
        <begin position="591"/>
        <end position="601"/>
    </location>
</feature>
<dbReference type="SMART" id="SM00132">
    <property type="entry name" value="LIM"/>
    <property type="match status" value="1"/>
</dbReference>
<keyword evidence="8" id="KW-1185">Reference proteome</keyword>
<evidence type="ECO:0000259" key="6">
    <source>
        <dbReference type="PROSITE" id="PS50023"/>
    </source>
</evidence>
<dbReference type="Gene3D" id="2.10.110.10">
    <property type="entry name" value="Cysteine Rich Protein"/>
    <property type="match status" value="1"/>
</dbReference>
<feature type="compositionally biased region" description="Basic and acidic residues" evidence="5">
    <location>
        <begin position="1399"/>
        <end position="1414"/>
    </location>
</feature>
<dbReference type="InterPro" id="IPR001781">
    <property type="entry name" value="Znf_LIM"/>
</dbReference>
<feature type="region of interest" description="Disordered" evidence="5">
    <location>
        <begin position="1270"/>
        <end position="1354"/>
    </location>
</feature>
<evidence type="ECO:0000256" key="4">
    <source>
        <dbReference type="PROSITE-ProRule" id="PRU00125"/>
    </source>
</evidence>
<feature type="region of interest" description="Disordered" evidence="5">
    <location>
        <begin position="1394"/>
        <end position="1462"/>
    </location>
</feature>
<evidence type="ECO:0000256" key="5">
    <source>
        <dbReference type="SAM" id="MobiDB-lite"/>
    </source>
</evidence>
<feature type="compositionally biased region" description="Low complexity" evidence="5">
    <location>
        <begin position="907"/>
        <end position="923"/>
    </location>
</feature>
<keyword evidence="3 4" id="KW-0440">LIM domain</keyword>
<keyword evidence="1 4" id="KW-0479">Metal-binding</keyword>
<feature type="compositionally biased region" description="Basic and acidic residues" evidence="5">
    <location>
        <begin position="92"/>
        <end position="105"/>
    </location>
</feature>
<feature type="compositionally biased region" description="Acidic residues" evidence="5">
    <location>
        <begin position="366"/>
        <end position="377"/>
    </location>
</feature>
<feature type="compositionally biased region" description="Polar residues" evidence="5">
    <location>
        <begin position="1415"/>
        <end position="1426"/>
    </location>
</feature>
<feature type="region of interest" description="Disordered" evidence="5">
    <location>
        <begin position="313"/>
        <end position="345"/>
    </location>
</feature>
<feature type="compositionally biased region" description="Acidic residues" evidence="5">
    <location>
        <begin position="457"/>
        <end position="466"/>
    </location>
</feature>
<feature type="compositionally biased region" description="Basic and acidic residues" evidence="5">
    <location>
        <begin position="467"/>
        <end position="479"/>
    </location>
</feature>
<feature type="region of interest" description="Disordered" evidence="5">
    <location>
        <begin position="1166"/>
        <end position="1206"/>
    </location>
</feature>
<feature type="compositionally biased region" description="Low complexity" evidence="5">
    <location>
        <begin position="1189"/>
        <end position="1203"/>
    </location>
</feature>
<dbReference type="PANTHER" id="PTHR15551">
    <property type="entry name" value="LIM DOMAIN ONLY 7"/>
    <property type="match status" value="1"/>
</dbReference>
<feature type="compositionally biased region" description="Low complexity" evidence="5">
    <location>
        <begin position="714"/>
        <end position="723"/>
    </location>
</feature>
<feature type="compositionally biased region" description="Basic and acidic residues" evidence="5">
    <location>
        <begin position="1334"/>
        <end position="1343"/>
    </location>
</feature>
<feature type="compositionally biased region" description="Basic and acidic residues" evidence="5">
    <location>
        <begin position="1089"/>
        <end position="1101"/>
    </location>
</feature>
<evidence type="ECO:0000256" key="2">
    <source>
        <dbReference type="ARBA" id="ARBA00022833"/>
    </source>
</evidence>
<dbReference type="PROSITE" id="PS00478">
    <property type="entry name" value="LIM_DOMAIN_1"/>
    <property type="match status" value="1"/>
</dbReference>
<protein>
    <recommendedName>
        <fullName evidence="6">LIM zinc-binding domain-containing protein</fullName>
    </recommendedName>
</protein>
<sequence>MQEDKPPSPEIILRCDNEFLRTQQQHAWDSDEEEEDERKVPDVRRDDLASRRAHMNRPPSRSAHHFLPASCSRRDQERWEDIRRASQQAVLEKMEKMEQEKKSEQEAQCPEVSIITRKGNPFLSPPRGKECDKEVDKEEEESRAVVPNQQKDDLVQRRAKTRPQQHRDPLQPLMQTSMNQSDMEKWQRLKLNTEASESEPQSPDVAIITRKENPFFSPPKRGEKAEDEDEEEVGIKKEENSDVLPNVQKDDLARRRAQSGPLPHKEPLQSLIQTSITQADMEKWQRLKMSTEDSDSLPICQACIEKISQPPAIPTATAAQNDLASRRARANRRSQGNRQRFVTFGPVTEMDQRCWKRLSISRPGQEEEGEAEEEDEGQAGGRGERDESQTLRRLLSTAPVATPTIGMGSPLRERLGSTEIPSDQAPASTTQINRPLTSAEHEALDELLAQYRRRAPEEEDEEEEEGERQPDVRKDDMLARRTGGHQKAGGAQAYNRFLPMPASRAPPQREPVQNGHAPRKEAATEVNRPKTEGYSEWNIKTARNWIGRRTESQKQEPKVTSPFTMEDQRDSYPEPAVRTPTHRQGSIEREYGDEDDEEYYDDGPLPDLEKDDMHARRTGNYQKAPGGSGQPFLPVPGSVKYKGSKSHLKAKEGERLKDSLSAVAPPTRDVARKCPQMTDREEAGSAEALGPLWEAAGADEPKSAPTAPGPPPQQGSSAPQRRPSWLEDDDLPPIFSHRAASAADEQESMSMFDMRCEEEAILQPHSQSRHEHLHNQYNKLREEEDQWQDDLARWKNRRRSASQDLIKKENERKMMEKMMLDEQGASLRRKSIKTYKEIVEEKERREQELHEAYTKARSPEEAASVLQRYALRFTISDAILERLQIPQPPEKVAPLPPDAAAASTTQAKTVATTPAPLLPPVATQAKQQQHPVSSPAKHVPRVEPTVRDTPKPPVSSHQQTRTLSPPSQPPSLAQTRPMSPEQSPARTPPALSKPVPLFTPKPYSQPRHNLSGHKPVKTDGLIRINGETNTEDKKIIKLSSPPPPPTTTTPLANQEQATTTEIVAKPSPVSPPACSKSPQEPQPSSPQRETNKKEEVEEREAPSSLETSQGAEDASADGTDSPFIVTEPKDLAAGGKRNCVIKTTIVTELTHTQIIDEADATTRTWMNSPASSAQTPDDQSVSSSDYSRTESAQTSTLTSSSTTVPEGLDATSMCIETPILNLAKRVDHWTWDPNEERKRQERWQQEQERLLQEKYRREQEKLKMEWEKAQKEVEEEERRHHEEEKRILEETMTPLTSRSASGGLASPVSSPPPQQNSIVLLLSDLDRQQGPQESHTDEDHTDTHNGVQHTDSLGLHSPAQTEVNAPAQQNGNAPSPLEHSESATPQLQFIQDATWKSSPSDRKLQSDEWKKTASLDRNISPAQNHTAGMRRSGSYENVLGTHSCTPSPTSPDNQPPSPSRSVSGKKLCSSCAQPLGKGAAMIIETLGLYFHIQCFKCGVCKGLLGDTSTGTDVRIRNGLLNCQECYIKSRGECSKYTKTCT</sequence>
<proteinExistence type="predicted"/>
<feature type="compositionally biased region" description="Basic and acidic residues" evidence="5">
    <location>
        <begin position="842"/>
        <end position="860"/>
    </location>
</feature>
<evidence type="ECO:0000256" key="3">
    <source>
        <dbReference type="ARBA" id="ARBA00023038"/>
    </source>
</evidence>
<feature type="compositionally biased region" description="Polar residues" evidence="5">
    <location>
        <begin position="419"/>
        <end position="436"/>
    </location>
</feature>
<feature type="domain" description="LIM zinc-binding" evidence="6">
    <location>
        <begin position="1466"/>
        <end position="1532"/>
    </location>
</feature>
<dbReference type="PANTHER" id="PTHR15551:SF4">
    <property type="entry name" value="LIM AND CALPONIN HOMOLOGY DOMAINS-CONTAINING PROTEIN 1 ISOFORM X1"/>
    <property type="match status" value="1"/>
</dbReference>
<dbReference type="CDD" id="cd08368">
    <property type="entry name" value="LIM"/>
    <property type="match status" value="1"/>
</dbReference>
<evidence type="ECO:0000256" key="1">
    <source>
        <dbReference type="ARBA" id="ARBA00022723"/>
    </source>
</evidence>
<feature type="compositionally biased region" description="Pro residues" evidence="5">
    <location>
        <begin position="888"/>
        <end position="897"/>
    </location>
</feature>
<gene>
    <name evidence="7" type="ORF">ACEWY4_006660</name>
</gene>